<gene>
    <name evidence="1" type="ORF">DHETER_LOCUS15906</name>
</gene>
<organism evidence="1 2">
    <name type="scientific">Dentiscutata heterogama</name>
    <dbReference type="NCBI Taxonomy" id="1316150"/>
    <lineage>
        <taxon>Eukaryota</taxon>
        <taxon>Fungi</taxon>
        <taxon>Fungi incertae sedis</taxon>
        <taxon>Mucoromycota</taxon>
        <taxon>Glomeromycotina</taxon>
        <taxon>Glomeromycetes</taxon>
        <taxon>Diversisporales</taxon>
        <taxon>Gigasporaceae</taxon>
        <taxon>Dentiscutata</taxon>
    </lineage>
</organism>
<dbReference type="EMBL" id="CAJVPU010057566">
    <property type="protein sequence ID" value="CAG8772271.1"/>
    <property type="molecule type" value="Genomic_DNA"/>
</dbReference>
<feature type="non-terminal residue" evidence="1">
    <location>
        <position position="149"/>
    </location>
</feature>
<reference evidence="1" key="1">
    <citation type="submission" date="2021-06" db="EMBL/GenBank/DDBJ databases">
        <authorList>
            <person name="Kallberg Y."/>
            <person name="Tangrot J."/>
            <person name="Rosling A."/>
        </authorList>
    </citation>
    <scope>NUCLEOTIDE SEQUENCE</scope>
    <source>
        <strain evidence="1">IL203A</strain>
    </source>
</reference>
<protein>
    <submittedName>
        <fullName evidence="1">9280_t:CDS:1</fullName>
    </submittedName>
</protein>
<keyword evidence="2" id="KW-1185">Reference proteome</keyword>
<sequence length="149" mass="16928">IHATLYDPPVSKCPQEDSLRKCLDQRHIRGIINYRENFVGYNDDINFEYNRLIINFPVAFVHPVDISDIQNTIKCAAELNYPVVARSGGHSYECYSLGDKDCYLVIDLANLNKITINITSQTVIIETGNLVELLHYKLNQYAFAFPAGT</sequence>
<dbReference type="Proteomes" id="UP000789702">
    <property type="component" value="Unassembled WGS sequence"/>
</dbReference>
<comment type="caution">
    <text evidence="1">The sequence shown here is derived from an EMBL/GenBank/DDBJ whole genome shotgun (WGS) entry which is preliminary data.</text>
</comment>
<feature type="non-terminal residue" evidence="1">
    <location>
        <position position="1"/>
    </location>
</feature>
<name>A0ACA9R178_9GLOM</name>
<accession>A0ACA9R178</accession>
<proteinExistence type="predicted"/>
<evidence type="ECO:0000313" key="1">
    <source>
        <dbReference type="EMBL" id="CAG8772271.1"/>
    </source>
</evidence>
<evidence type="ECO:0000313" key="2">
    <source>
        <dbReference type="Proteomes" id="UP000789702"/>
    </source>
</evidence>